<evidence type="ECO:0000313" key="3">
    <source>
        <dbReference type="EMBL" id="BES97817.1"/>
    </source>
</evidence>
<accession>A0ABN7B2G5</accession>
<dbReference type="EMBL" id="AP028916">
    <property type="protein sequence ID" value="BES97817.1"/>
    <property type="molecule type" value="Genomic_DNA"/>
</dbReference>
<feature type="compositionally biased region" description="Low complexity" evidence="2">
    <location>
        <begin position="39"/>
        <end position="58"/>
    </location>
</feature>
<dbReference type="PROSITE" id="PS00018">
    <property type="entry name" value="EF_HAND_1"/>
    <property type="match status" value="1"/>
</dbReference>
<evidence type="ECO:0000256" key="1">
    <source>
        <dbReference type="ARBA" id="ARBA00022837"/>
    </source>
</evidence>
<feature type="compositionally biased region" description="Basic and acidic residues" evidence="2">
    <location>
        <begin position="193"/>
        <end position="202"/>
    </location>
</feature>
<dbReference type="Gene3D" id="1.10.238.10">
    <property type="entry name" value="EF-hand"/>
    <property type="match status" value="1"/>
</dbReference>
<feature type="region of interest" description="Disordered" evidence="2">
    <location>
        <begin position="183"/>
        <end position="202"/>
    </location>
</feature>
<dbReference type="InterPro" id="IPR018247">
    <property type="entry name" value="EF_Hand_1_Ca_BS"/>
</dbReference>
<organism evidence="3 4">
    <name type="scientific">Nesidiocoris tenuis</name>
    <dbReference type="NCBI Taxonomy" id="355587"/>
    <lineage>
        <taxon>Eukaryota</taxon>
        <taxon>Metazoa</taxon>
        <taxon>Ecdysozoa</taxon>
        <taxon>Arthropoda</taxon>
        <taxon>Hexapoda</taxon>
        <taxon>Insecta</taxon>
        <taxon>Pterygota</taxon>
        <taxon>Neoptera</taxon>
        <taxon>Paraneoptera</taxon>
        <taxon>Hemiptera</taxon>
        <taxon>Heteroptera</taxon>
        <taxon>Panheteroptera</taxon>
        <taxon>Cimicomorpha</taxon>
        <taxon>Miridae</taxon>
        <taxon>Dicyphina</taxon>
        <taxon>Nesidiocoris</taxon>
    </lineage>
</organism>
<evidence type="ECO:0000313" key="4">
    <source>
        <dbReference type="Proteomes" id="UP001307889"/>
    </source>
</evidence>
<feature type="region of interest" description="Disordered" evidence="2">
    <location>
        <begin position="1"/>
        <end position="111"/>
    </location>
</feature>
<feature type="compositionally biased region" description="Polar residues" evidence="2">
    <location>
        <begin position="71"/>
        <end position="80"/>
    </location>
</feature>
<dbReference type="Proteomes" id="UP001307889">
    <property type="component" value="Chromosome 8"/>
</dbReference>
<reference evidence="3 4" key="1">
    <citation type="submission" date="2023-09" db="EMBL/GenBank/DDBJ databases">
        <title>Nesidiocoris tenuis whole genome shotgun sequence.</title>
        <authorList>
            <person name="Shibata T."/>
            <person name="Shimoda M."/>
            <person name="Kobayashi T."/>
            <person name="Uehara T."/>
        </authorList>
    </citation>
    <scope>NUCLEOTIDE SEQUENCE [LARGE SCALE GENOMIC DNA]</scope>
    <source>
        <strain evidence="3 4">Japan</strain>
    </source>
</reference>
<dbReference type="SUPFAM" id="SSF47473">
    <property type="entry name" value="EF-hand"/>
    <property type="match status" value="1"/>
</dbReference>
<name>A0ABN7B2G5_9HEMI</name>
<dbReference type="InterPro" id="IPR011992">
    <property type="entry name" value="EF-hand-dom_pair"/>
</dbReference>
<evidence type="ECO:0000256" key="2">
    <source>
        <dbReference type="SAM" id="MobiDB-lite"/>
    </source>
</evidence>
<gene>
    <name evidence="3" type="ORF">NTJ_10631</name>
</gene>
<proteinExistence type="predicted"/>
<keyword evidence="4" id="KW-1185">Reference proteome</keyword>
<evidence type="ECO:0008006" key="5">
    <source>
        <dbReference type="Google" id="ProtNLM"/>
    </source>
</evidence>
<sequence>MHQAILTGSGGSGDRRRSGASSESVEVLAGGERRVSRTSCSSGGDHSLSSQSQTHQQSPAATKKVLFTDPPATTVSNGTTAKHAPLIGQGLEHQSSQGEEDSPKTQKKAVSTWKMACGMTKDKTKDLLKRWRTLPDTEVERPPLQEIKSNTTQGDHGWSVHVWGVDSLEESDSSVPGVATWVKRCPSDDEPGDGEKDKSSLLTDTQKEKLSHFFAHVFDMDRDDIISLQDIEGFTERLKHYTEWSVNSGEYLILQQVQQGLVETFIYPLKPDQGSSSEGGESRVPKNLDRLFLSIEEWLNFWGGILESKKNFHEVPLWLQYFPKILFAAINKSGTGTVTKDELSAFYSSVLGYPSQKLNSLVNEAYDAMTASGDFKLTYDCYRLCFANFLFGRYPNGPGQYIFGSSQRKPPPMFPVDYSAMNTPPGDIEPYGMLLKSSRTSIIV</sequence>
<protein>
    <recommendedName>
        <fullName evidence="5">EF-hand domain-containing protein</fullName>
    </recommendedName>
</protein>
<keyword evidence="1" id="KW-0106">Calcium</keyword>